<dbReference type="SUPFAM" id="SSF51905">
    <property type="entry name" value="FAD/NAD(P)-binding domain"/>
    <property type="match status" value="1"/>
</dbReference>
<dbReference type="InterPro" id="IPR023753">
    <property type="entry name" value="FAD/NAD-binding_dom"/>
</dbReference>
<dbReference type="Gene3D" id="3.50.50.60">
    <property type="entry name" value="FAD/NAD(P)-binding domain"/>
    <property type="match status" value="2"/>
</dbReference>
<dbReference type="GO" id="GO:0016491">
    <property type="term" value="F:oxidoreductase activity"/>
    <property type="evidence" value="ECO:0007669"/>
    <property type="project" value="UniProtKB-KW"/>
</dbReference>
<organism evidence="4">
    <name type="scientific">Pyxidicoccus sp</name>
    <dbReference type="NCBI Taxonomy" id="2023737"/>
    <lineage>
        <taxon>Bacteria</taxon>
        <taxon>Pseudomonadati</taxon>
        <taxon>Myxococcota</taxon>
        <taxon>Myxococcia</taxon>
        <taxon>Myxococcales</taxon>
        <taxon>Cystobacterineae</taxon>
        <taxon>Myxococcaceae</taxon>
        <taxon>Pyxidicoccus</taxon>
    </lineage>
</organism>
<dbReference type="InterPro" id="IPR018490">
    <property type="entry name" value="cNMP-bd_dom_sf"/>
</dbReference>
<keyword evidence="1" id="KW-0285">Flavoprotein</keyword>
<name>A0A3S7UZ02_9BACT</name>
<evidence type="ECO:0000256" key="1">
    <source>
        <dbReference type="ARBA" id="ARBA00022630"/>
    </source>
</evidence>
<feature type="domain" description="Cyclic nucleotide-binding" evidence="3">
    <location>
        <begin position="24"/>
        <end position="144"/>
    </location>
</feature>
<dbReference type="InterPro" id="IPR050097">
    <property type="entry name" value="Ferredoxin-NADP_redctase_2"/>
</dbReference>
<dbReference type="PROSITE" id="PS50042">
    <property type="entry name" value="CNMP_BINDING_3"/>
    <property type="match status" value="1"/>
</dbReference>
<dbReference type="AlphaFoldDB" id="A0A3S7UZ02"/>
<keyword evidence="2" id="KW-0560">Oxidoreductase</keyword>
<evidence type="ECO:0000313" key="4">
    <source>
        <dbReference type="EMBL" id="AYM53979.1"/>
    </source>
</evidence>
<dbReference type="SMART" id="SM00100">
    <property type="entry name" value="cNMP"/>
    <property type="match status" value="1"/>
</dbReference>
<dbReference type="CDD" id="cd00038">
    <property type="entry name" value="CAP_ED"/>
    <property type="match status" value="1"/>
</dbReference>
<proteinExistence type="predicted"/>
<dbReference type="InterPro" id="IPR036188">
    <property type="entry name" value="FAD/NAD-bd_sf"/>
</dbReference>
<sequence>METVPVTGTPGVDPSDPYERLAQTFPQVTPEMAERIATYGTEERLPGGTLLFKRGERSVDFFFVLEGAIEILDFDDEGEPHVITVHDERQFTGELDLFNDRQILVSGRTRGDSRVVRVKRADFRRMVSTETDIGEIIMRAFILRRVGLIRHAQGGVVLIGEGHGADTLRLQRFLVRNGYPHRVFDIDADPDAGGFLDCFKLTPDQLPVVIAPCEHVLRNPSNATLADELGLSEAVDAAHAYDVAVVGAGPAGLAAAVYAASEGLETLVLEALAPGGQAGTSSKIENYLGFPTGISGMALAGRAQVQAQKFGARLAISRAVTGIDCDSTPYRLSLEDGRTVSARSVVIATGARYRKLDVPNLARFEGQGIHYAATAMESNLCHGEEVVVVGGGNSAGQAAVFLSRTVSHVHLLVRSGGLAATMSDYLVQRIQSSPRITLHTHTEITALDGDTLLREVTWLHKPTGEVTTRRIGNVFVMIGAEPNTEWLNGCLELDSKGFIKTGATADGHVLASPYATSRPGIYAVGDVRSGSVKRVASSVGEGSVVVQALHGFLHPTVM</sequence>
<protein>
    <submittedName>
        <fullName evidence="4">Bifunctional protein: sensor cNMP-binding domain-like protein</fullName>
    </submittedName>
</protein>
<dbReference type="PRINTS" id="PR00469">
    <property type="entry name" value="PNDRDTASEII"/>
</dbReference>
<dbReference type="EMBL" id="MH908914">
    <property type="protein sequence ID" value="AYM53979.1"/>
    <property type="molecule type" value="Genomic_DNA"/>
</dbReference>
<reference evidence="4" key="1">
    <citation type="journal article" date="2018" name="J. Ind. Microbiol. Biotechnol.">
        <title>Genome mining reveals uncommon alkylpyrones as type III PKS products from myxobacteria.</title>
        <authorList>
            <person name="Hug J.J."/>
            <person name="Panter F."/>
            <person name="Krug D."/>
            <person name="Muller R."/>
        </authorList>
    </citation>
    <scope>NUCLEOTIDE SEQUENCE</scope>
    <source>
        <strain evidence="4">MCy9557</strain>
    </source>
</reference>
<evidence type="ECO:0000256" key="2">
    <source>
        <dbReference type="ARBA" id="ARBA00023002"/>
    </source>
</evidence>
<dbReference type="SUPFAM" id="SSF51206">
    <property type="entry name" value="cAMP-binding domain-like"/>
    <property type="match status" value="1"/>
</dbReference>
<dbReference type="PANTHER" id="PTHR48105">
    <property type="entry name" value="THIOREDOXIN REDUCTASE 1-RELATED-RELATED"/>
    <property type="match status" value="1"/>
</dbReference>
<dbReference type="InterPro" id="IPR014710">
    <property type="entry name" value="RmlC-like_jellyroll"/>
</dbReference>
<evidence type="ECO:0000259" key="3">
    <source>
        <dbReference type="PROSITE" id="PS50042"/>
    </source>
</evidence>
<dbReference type="Gene3D" id="2.60.120.10">
    <property type="entry name" value="Jelly Rolls"/>
    <property type="match status" value="1"/>
</dbReference>
<accession>A0A3S7UZ02</accession>
<dbReference type="Pfam" id="PF07992">
    <property type="entry name" value="Pyr_redox_2"/>
    <property type="match status" value="1"/>
</dbReference>
<dbReference type="InterPro" id="IPR000595">
    <property type="entry name" value="cNMP-bd_dom"/>
</dbReference>
<dbReference type="Pfam" id="PF00027">
    <property type="entry name" value="cNMP_binding"/>
    <property type="match status" value="1"/>
</dbReference>
<dbReference type="PRINTS" id="PR00368">
    <property type="entry name" value="FADPNR"/>
</dbReference>